<gene>
    <name evidence="2" type="ORF">SpAn4DRAFT_1488</name>
</gene>
<reference evidence="3" key="1">
    <citation type="submission" date="2015-03" db="EMBL/GenBank/DDBJ databases">
        <authorList>
            <person name="Nijsse Bart"/>
        </authorList>
    </citation>
    <scope>NUCLEOTIDE SEQUENCE [LARGE SCALE GENOMIC DNA]</scope>
</reference>
<dbReference type="AlphaFoldDB" id="A0A0U1KTT2"/>
<protein>
    <recommendedName>
        <fullName evidence="1">Transposase zinc-binding domain-containing protein</fullName>
    </recommendedName>
</protein>
<dbReference type="RefSeq" id="WP_211226714.1">
    <property type="nucleotide sequence ID" value="NZ_CTRP01000003.1"/>
</dbReference>
<accession>A0A0U1KTT2</accession>
<keyword evidence="3" id="KW-1185">Reference proteome</keyword>
<evidence type="ECO:0000313" key="2">
    <source>
        <dbReference type="EMBL" id="CQR70519.1"/>
    </source>
</evidence>
<proteinExistence type="predicted"/>
<sequence length="68" mass="7737">MFYPQYEQSYAPYIQQAKAASDIMRCRTAALGGHTFECEECGHIVVRYNSCRNIGTALCVRVLIRQFG</sequence>
<evidence type="ECO:0000259" key="1">
    <source>
        <dbReference type="Pfam" id="PF14319"/>
    </source>
</evidence>
<dbReference type="Proteomes" id="UP000049855">
    <property type="component" value="Unassembled WGS sequence"/>
</dbReference>
<name>A0A0U1KTT2_9FIRM</name>
<dbReference type="EMBL" id="CTRP01000003">
    <property type="protein sequence ID" value="CQR70519.1"/>
    <property type="molecule type" value="Genomic_DNA"/>
</dbReference>
<evidence type="ECO:0000313" key="3">
    <source>
        <dbReference type="Proteomes" id="UP000049855"/>
    </source>
</evidence>
<dbReference type="InterPro" id="IPR026889">
    <property type="entry name" value="Zn_Tnp"/>
</dbReference>
<organism evidence="2 3">
    <name type="scientific">Sporomusa ovata</name>
    <dbReference type="NCBI Taxonomy" id="2378"/>
    <lineage>
        <taxon>Bacteria</taxon>
        <taxon>Bacillati</taxon>
        <taxon>Bacillota</taxon>
        <taxon>Negativicutes</taxon>
        <taxon>Selenomonadales</taxon>
        <taxon>Sporomusaceae</taxon>
        <taxon>Sporomusa</taxon>
    </lineage>
</organism>
<dbReference type="Pfam" id="PF14319">
    <property type="entry name" value="Zn_Tnp_IS91"/>
    <property type="match status" value="1"/>
</dbReference>
<feature type="domain" description="Transposase zinc-binding" evidence="1">
    <location>
        <begin position="2"/>
        <end position="55"/>
    </location>
</feature>